<keyword evidence="3" id="KW-0804">Transcription</keyword>
<dbReference type="AlphaFoldDB" id="A0A266Q5F4"/>
<dbReference type="PROSITE" id="PS01124">
    <property type="entry name" value="HTH_ARAC_FAMILY_2"/>
    <property type="match status" value="1"/>
</dbReference>
<dbReference type="GO" id="GO:0043565">
    <property type="term" value="F:sequence-specific DNA binding"/>
    <property type="evidence" value="ECO:0007669"/>
    <property type="project" value="InterPro"/>
</dbReference>
<feature type="transmembrane region" description="Helical" evidence="4">
    <location>
        <begin position="12"/>
        <end position="32"/>
    </location>
</feature>
<proteinExistence type="predicted"/>
<comment type="caution">
    <text evidence="6">The sequence shown here is derived from an EMBL/GenBank/DDBJ whole genome shotgun (WGS) entry which is preliminary data.</text>
</comment>
<dbReference type="Pfam" id="PF12833">
    <property type="entry name" value="HTH_18"/>
    <property type="match status" value="1"/>
</dbReference>
<feature type="transmembrane region" description="Helical" evidence="4">
    <location>
        <begin position="107"/>
        <end position="126"/>
    </location>
</feature>
<keyword evidence="7" id="KW-1185">Reference proteome</keyword>
<sequence length="387" mass="44831">MKELMFNIHDLVLALFAGECFLIALILMWGLAHKHLRQRLLMVLALLNGMIATNVLIQYGAGLRTKAFDFSPDLFFLFAFASFLQGPVLFWYTLSLLKPSFELGKKAMWHLIPTLLTPPYLYFLYYRHSTELKRKLALDFEMLAPFPGNFNWFITLQKFITLGYGFYCVYLLSKQTRSAQHPTRSAQKADMQWLKLLLGSFLFVWIWSLVIHLSGFTRFYTYTFGDTMGIITNYLACGLLNGLLVYKLLHTNTSHTPYTTDSAEEPARDLLRPDYIEKVIKAMDEDKLFLNSRLTLEDFSTRIGVPSRQVSAIINRHLNQNFHEFVNKHRVDEAKRILGDLTNQQQNVMEIATTVGFNSKPAFNRFFKKFTGLTPSEYRDQTTRSLS</sequence>
<keyword evidence="4" id="KW-1133">Transmembrane helix</keyword>
<feature type="transmembrane region" description="Helical" evidence="4">
    <location>
        <begin position="74"/>
        <end position="95"/>
    </location>
</feature>
<keyword evidence="4" id="KW-0812">Transmembrane</keyword>
<dbReference type="GO" id="GO:0003700">
    <property type="term" value="F:DNA-binding transcription factor activity"/>
    <property type="evidence" value="ECO:0007669"/>
    <property type="project" value="InterPro"/>
</dbReference>
<dbReference type="PROSITE" id="PS00041">
    <property type="entry name" value="HTH_ARAC_FAMILY_1"/>
    <property type="match status" value="1"/>
</dbReference>
<feature type="transmembrane region" description="Helical" evidence="4">
    <location>
        <begin position="39"/>
        <end position="62"/>
    </location>
</feature>
<dbReference type="PANTHER" id="PTHR43280">
    <property type="entry name" value="ARAC-FAMILY TRANSCRIPTIONAL REGULATOR"/>
    <property type="match status" value="1"/>
</dbReference>
<evidence type="ECO:0000313" key="6">
    <source>
        <dbReference type="EMBL" id="OZY84611.1"/>
    </source>
</evidence>
<dbReference type="InterPro" id="IPR009057">
    <property type="entry name" value="Homeodomain-like_sf"/>
</dbReference>
<evidence type="ECO:0000256" key="3">
    <source>
        <dbReference type="ARBA" id="ARBA00023163"/>
    </source>
</evidence>
<dbReference type="InterPro" id="IPR018060">
    <property type="entry name" value="HTH_AraC"/>
</dbReference>
<organism evidence="6 7">
    <name type="scientific">Cellvibrio mixtus</name>
    <dbReference type="NCBI Taxonomy" id="39650"/>
    <lineage>
        <taxon>Bacteria</taxon>
        <taxon>Pseudomonadati</taxon>
        <taxon>Pseudomonadota</taxon>
        <taxon>Gammaproteobacteria</taxon>
        <taxon>Cellvibrionales</taxon>
        <taxon>Cellvibrionaceae</taxon>
        <taxon>Cellvibrio</taxon>
    </lineage>
</organism>
<protein>
    <recommendedName>
        <fullName evidence="5">HTH araC/xylS-type domain-containing protein</fullName>
    </recommendedName>
</protein>
<dbReference type="SUPFAM" id="SSF46689">
    <property type="entry name" value="Homeodomain-like"/>
    <property type="match status" value="1"/>
</dbReference>
<name>A0A266Q5F4_9GAMM</name>
<dbReference type="Proteomes" id="UP000216101">
    <property type="component" value="Unassembled WGS sequence"/>
</dbReference>
<dbReference type="PANTHER" id="PTHR43280:SF29">
    <property type="entry name" value="ARAC-FAMILY TRANSCRIPTIONAL REGULATOR"/>
    <property type="match status" value="1"/>
</dbReference>
<dbReference type="SMART" id="SM00342">
    <property type="entry name" value="HTH_ARAC"/>
    <property type="match status" value="1"/>
</dbReference>
<dbReference type="EMBL" id="NHNI01000002">
    <property type="protein sequence ID" value="OZY84611.1"/>
    <property type="molecule type" value="Genomic_DNA"/>
</dbReference>
<feature type="transmembrane region" description="Helical" evidence="4">
    <location>
        <begin position="150"/>
        <end position="172"/>
    </location>
</feature>
<feature type="domain" description="HTH araC/xylS-type" evidence="5">
    <location>
        <begin position="277"/>
        <end position="381"/>
    </location>
</feature>
<dbReference type="InterPro" id="IPR018062">
    <property type="entry name" value="HTH_AraC-typ_CS"/>
</dbReference>
<keyword evidence="4" id="KW-0472">Membrane</keyword>
<evidence type="ECO:0000256" key="1">
    <source>
        <dbReference type="ARBA" id="ARBA00023015"/>
    </source>
</evidence>
<evidence type="ECO:0000256" key="2">
    <source>
        <dbReference type="ARBA" id="ARBA00023125"/>
    </source>
</evidence>
<evidence type="ECO:0000256" key="4">
    <source>
        <dbReference type="SAM" id="Phobius"/>
    </source>
</evidence>
<dbReference type="PRINTS" id="PR00032">
    <property type="entry name" value="HTHARAC"/>
</dbReference>
<feature type="transmembrane region" description="Helical" evidence="4">
    <location>
        <begin position="231"/>
        <end position="249"/>
    </location>
</feature>
<keyword evidence="2" id="KW-0238">DNA-binding</keyword>
<dbReference type="Gene3D" id="1.10.10.60">
    <property type="entry name" value="Homeodomain-like"/>
    <property type="match status" value="1"/>
</dbReference>
<accession>A0A266Q5F4</accession>
<evidence type="ECO:0000313" key="7">
    <source>
        <dbReference type="Proteomes" id="UP000216101"/>
    </source>
</evidence>
<feature type="transmembrane region" description="Helical" evidence="4">
    <location>
        <begin position="193"/>
        <end position="211"/>
    </location>
</feature>
<gene>
    <name evidence="6" type="ORF">CBP51_15665</name>
</gene>
<dbReference type="InterPro" id="IPR020449">
    <property type="entry name" value="Tscrpt_reg_AraC-type_HTH"/>
</dbReference>
<keyword evidence="1" id="KW-0805">Transcription regulation</keyword>
<evidence type="ECO:0000259" key="5">
    <source>
        <dbReference type="PROSITE" id="PS01124"/>
    </source>
</evidence>
<reference evidence="7" key="1">
    <citation type="submission" date="2017-05" db="EMBL/GenBank/DDBJ databases">
        <authorList>
            <person name="Barney B.M."/>
        </authorList>
    </citation>
    <scope>NUCLEOTIDE SEQUENCE [LARGE SCALE GENOMIC DNA]</scope>
    <source>
        <strain evidence="7">PSBB022</strain>
    </source>
</reference>